<reference evidence="2" key="1">
    <citation type="journal article" date="2021" name="PeerJ">
        <title>Extensive microbial diversity within the chicken gut microbiome revealed by metagenomics and culture.</title>
        <authorList>
            <person name="Gilroy R."/>
            <person name="Ravi A."/>
            <person name="Getino M."/>
            <person name="Pursley I."/>
            <person name="Horton D.L."/>
            <person name="Alikhan N.F."/>
            <person name="Baker D."/>
            <person name="Gharbi K."/>
            <person name="Hall N."/>
            <person name="Watson M."/>
            <person name="Adriaenssens E.M."/>
            <person name="Foster-Nyarko E."/>
            <person name="Jarju S."/>
            <person name="Secka A."/>
            <person name="Antonio M."/>
            <person name="Oren A."/>
            <person name="Chaudhuri R.R."/>
            <person name="La Ragione R."/>
            <person name="Hildebrand F."/>
            <person name="Pallen M.J."/>
        </authorList>
    </citation>
    <scope>NUCLEOTIDE SEQUENCE</scope>
    <source>
        <strain evidence="2">3436</strain>
    </source>
</reference>
<feature type="transmembrane region" description="Helical" evidence="1">
    <location>
        <begin position="128"/>
        <end position="151"/>
    </location>
</feature>
<feature type="transmembrane region" description="Helical" evidence="1">
    <location>
        <begin position="240"/>
        <end position="259"/>
    </location>
</feature>
<gene>
    <name evidence="2" type="ORF">H9810_03265</name>
</gene>
<feature type="transmembrane region" description="Helical" evidence="1">
    <location>
        <begin position="196"/>
        <end position="219"/>
    </location>
</feature>
<feature type="transmembrane region" description="Helical" evidence="1">
    <location>
        <begin position="317"/>
        <end position="338"/>
    </location>
</feature>
<feature type="transmembrane region" description="Helical" evidence="1">
    <location>
        <begin position="87"/>
        <end position="108"/>
    </location>
</feature>
<keyword evidence="1" id="KW-0472">Membrane</keyword>
<organism evidence="2 3">
    <name type="scientific">Candidatus Gemmiger excrementavium</name>
    <dbReference type="NCBI Taxonomy" id="2838608"/>
    <lineage>
        <taxon>Bacteria</taxon>
        <taxon>Bacillati</taxon>
        <taxon>Bacillota</taxon>
        <taxon>Clostridia</taxon>
        <taxon>Eubacteriales</taxon>
        <taxon>Gemmiger</taxon>
    </lineage>
</organism>
<keyword evidence="1" id="KW-1133">Transmembrane helix</keyword>
<reference evidence="2" key="2">
    <citation type="submission" date="2021-04" db="EMBL/GenBank/DDBJ databases">
        <authorList>
            <person name="Gilroy R."/>
        </authorList>
    </citation>
    <scope>NUCLEOTIDE SEQUENCE</scope>
    <source>
        <strain evidence="2">3436</strain>
    </source>
</reference>
<dbReference type="InterPro" id="IPR014194">
    <property type="entry name" value="Spore_III_AE"/>
</dbReference>
<proteinExistence type="predicted"/>
<sequence>MICLLAFAAPVYAEESLPPSVQQVLDSGSVSVEEAASWQFGDLLNWLGELLGSGLEHPLHFFVQAAGYLLLAGVLGLLAGGESWRKCLDAVAVLGFGTISLSAMMQLTDSVVTTAQDCQNYLVAFVPVFSGVAAVGGQTAGSLVYSGMFFALSGFLAGAIEMLLLPIMQIYFCFAACACIWGNPGIEEAAALFARGLHWLLKTCGVVFGLILGIQNILAGTTDSAALKTGKSVLQGFVPLVGDAAAAALTSAAAAIQLLKGSLALAALLALAAVFVPVFLHCVLYVLAFAGAGVAASASGQKQCSQLCRLYFEGAKLCASVLVLYFFMVFLSTALLLVCGNGG</sequence>
<evidence type="ECO:0000256" key="1">
    <source>
        <dbReference type="SAM" id="Phobius"/>
    </source>
</evidence>
<dbReference type="Pfam" id="PF09546">
    <property type="entry name" value="Spore_III_AE"/>
    <property type="match status" value="1"/>
</dbReference>
<feature type="transmembrane region" description="Helical" evidence="1">
    <location>
        <begin position="61"/>
        <end position="80"/>
    </location>
</feature>
<evidence type="ECO:0000313" key="2">
    <source>
        <dbReference type="EMBL" id="HIZ47722.1"/>
    </source>
</evidence>
<evidence type="ECO:0000313" key="3">
    <source>
        <dbReference type="Proteomes" id="UP000824031"/>
    </source>
</evidence>
<accession>A0A9D2JFV0</accession>
<dbReference type="Proteomes" id="UP000824031">
    <property type="component" value="Unassembled WGS sequence"/>
</dbReference>
<dbReference type="EMBL" id="DXBO01000040">
    <property type="protein sequence ID" value="HIZ47722.1"/>
    <property type="molecule type" value="Genomic_DNA"/>
</dbReference>
<protein>
    <submittedName>
        <fullName evidence="2">Stage III sporulation protein AE</fullName>
    </submittedName>
</protein>
<name>A0A9D2JFV0_9FIRM</name>
<keyword evidence="1" id="KW-0812">Transmembrane</keyword>
<feature type="transmembrane region" description="Helical" evidence="1">
    <location>
        <begin position="265"/>
        <end position="296"/>
    </location>
</feature>
<dbReference type="AlphaFoldDB" id="A0A9D2JFV0"/>
<comment type="caution">
    <text evidence="2">The sequence shown here is derived from an EMBL/GenBank/DDBJ whole genome shotgun (WGS) entry which is preliminary data.</text>
</comment>